<gene>
    <name evidence="2" type="ORF">DW888_16505</name>
</gene>
<dbReference type="PROSITE" id="PS51257">
    <property type="entry name" value="PROKAR_LIPOPROTEIN"/>
    <property type="match status" value="1"/>
</dbReference>
<feature type="signal peptide" evidence="1">
    <location>
        <begin position="1"/>
        <end position="20"/>
    </location>
</feature>
<dbReference type="AlphaFoldDB" id="A0A413VH56"/>
<sequence>MKYRKVINLLALAMVLTVTACNDSEDVSRTTAGITINFPEGISAGAVSHDTLTFVNVATGESVKIPASQTPVLPQGLYNCFYKADVTYQENGDQIEGRLRGASESVKLIGSETSFTMNTHLLIDENDFIIEEIFFTGTLRASNKQYYGDDYVKIYNNTDRILYADGLALVESKFISTEKYDYTPDIREDTMTVHAIYVVPGSGKEHPVLPGQSMILCDTGIDHRVANPNSFDLSAADFEWYDVSTEPNNMDIDSKTVPNLDKWYCYTLSFWVLHNRGFRSYALARINTSKEDYLKKYFYRYNYIMQLPQGNYPMTQKAYKLPNDWIVDGVNCSVGTERVWNVLPPTVDAGWTHCGKMDKDPTRYFKSVRRKMLYLDDKGNRVLQDTNNSTDDFNTECVPSIIEQQHTAMNADGTIAEIVTYDGVQPVRN</sequence>
<accession>A0A413VH56</accession>
<evidence type="ECO:0000256" key="1">
    <source>
        <dbReference type="SAM" id="SignalP"/>
    </source>
</evidence>
<comment type="caution">
    <text evidence="2">The sequence shown here is derived from an EMBL/GenBank/DDBJ whole genome shotgun (WGS) entry which is preliminary data.</text>
</comment>
<dbReference type="RefSeq" id="WP_007485716.1">
    <property type="nucleotide sequence ID" value="NZ_CABJFV010000017.1"/>
</dbReference>
<dbReference type="Proteomes" id="UP000284379">
    <property type="component" value="Unassembled WGS sequence"/>
</dbReference>
<protein>
    <submittedName>
        <fullName evidence="2">DUF4876 domain-containing protein</fullName>
    </submittedName>
</protein>
<name>A0A413VH56_9BACE</name>
<organism evidence="2 3">
    <name type="scientific">Bacteroides nordii</name>
    <dbReference type="NCBI Taxonomy" id="291645"/>
    <lineage>
        <taxon>Bacteria</taxon>
        <taxon>Pseudomonadati</taxon>
        <taxon>Bacteroidota</taxon>
        <taxon>Bacteroidia</taxon>
        <taxon>Bacteroidales</taxon>
        <taxon>Bacteroidaceae</taxon>
        <taxon>Bacteroides</taxon>
    </lineage>
</organism>
<feature type="chain" id="PRO_5018992239" evidence="1">
    <location>
        <begin position="21"/>
        <end position="429"/>
    </location>
</feature>
<dbReference type="EMBL" id="QSGO01000017">
    <property type="protein sequence ID" value="RHB32918.1"/>
    <property type="molecule type" value="Genomic_DNA"/>
</dbReference>
<dbReference type="InterPro" id="IPR032627">
    <property type="entry name" value="DUF4876"/>
</dbReference>
<dbReference type="Pfam" id="PF16215">
    <property type="entry name" value="DUF4876"/>
    <property type="match status" value="1"/>
</dbReference>
<evidence type="ECO:0000313" key="2">
    <source>
        <dbReference type="EMBL" id="RHB32918.1"/>
    </source>
</evidence>
<dbReference type="GeneID" id="69502081"/>
<evidence type="ECO:0000313" key="3">
    <source>
        <dbReference type="Proteomes" id="UP000284379"/>
    </source>
</evidence>
<keyword evidence="1" id="KW-0732">Signal</keyword>
<reference evidence="2 3" key="1">
    <citation type="submission" date="2018-08" db="EMBL/GenBank/DDBJ databases">
        <title>A genome reference for cultivated species of the human gut microbiota.</title>
        <authorList>
            <person name="Zou Y."/>
            <person name="Xue W."/>
            <person name="Luo G."/>
        </authorList>
    </citation>
    <scope>NUCLEOTIDE SEQUENCE [LARGE SCALE GENOMIC DNA]</scope>
    <source>
        <strain evidence="2 3">AM40-30BH</strain>
    </source>
</reference>
<proteinExistence type="predicted"/>